<dbReference type="SUPFAM" id="SSF54593">
    <property type="entry name" value="Glyoxalase/Bleomycin resistance protein/Dihydroxybiphenyl dioxygenase"/>
    <property type="match status" value="1"/>
</dbReference>
<dbReference type="eggNOG" id="COG3565">
    <property type="taxonomic scope" value="Bacteria"/>
</dbReference>
<dbReference type="PANTHER" id="PTHR39434">
    <property type="match status" value="1"/>
</dbReference>
<keyword evidence="1" id="KW-0223">Dioxygenase</keyword>
<reference evidence="1 2" key="1">
    <citation type="journal article" date="2011" name="J. Bacteriol.">
        <title>Genome sequence of strain IMCC3088, a proteorhodopsin-containing marine bacterium belonging to the OM60/NOR5 clade.</title>
        <authorList>
            <person name="Jang Y."/>
            <person name="Oh H.M."/>
            <person name="Kang I."/>
            <person name="Lee K."/>
            <person name="Yang S.J."/>
            <person name="Cho J.C."/>
        </authorList>
    </citation>
    <scope>NUCLEOTIDE SEQUENCE [LARGE SCALE GENOMIC DNA]</scope>
    <source>
        <strain evidence="1 2">IMCC3088</strain>
    </source>
</reference>
<proteinExistence type="predicted"/>
<dbReference type="Pfam" id="PF00903">
    <property type="entry name" value="Glyoxalase"/>
    <property type="match status" value="1"/>
</dbReference>
<dbReference type="PANTHER" id="PTHR39434:SF1">
    <property type="entry name" value="VOC DOMAIN-CONTAINING PROTEIN"/>
    <property type="match status" value="1"/>
</dbReference>
<dbReference type="Proteomes" id="UP000005615">
    <property type="component" value="Unassembled WGS sequence"/>
</dbReference>
<protein>
    <submittedName>
        <fullName evidence="1">Glyoxalase/extradiol ring-cleavage dioxygenase</fullName>
    </submittedName>
</protein>
<evidence type="ECO:0000313" key="1">
    <source>
        <dbReference type="EMBL" id="EGG29384.1"/>
    </source>
</evidence>
<evidence type="ECO:0000313" key="2">
    <source>
        <dbReference type="Proteomes" id="UP000005615"/>
    </source>
</evidence>
<dbReference type="InterPro" id="IPR029068">
    <property type="entry name" value="Glyas_Bleomycin-R_OHBP_Dase"/>
</dbReference>
<dbReference type="Gene3D" id="3.10.180.10">
    <property type="entry name" value="2,3-Dihydroxybiphenyl 1,2-Dioxygenase, domain 1"/>
    <property type="match status" value="1"/>
</dbReference>
<comment type="caution">
    <text evidence="1">The sequence shown here is derived from an EMBL/GenBank/DDBJ whole genome shotgun (WGS) entry which is preliminary data.</text>
</comment>
<dbReference type="STRING" id="2518989.IMCC3088_1840"/>
<keyword evidence="1" id="KW-0560">Oxidoreductase</keyword>
<name>F3L2R6_9GAMM</name>
<dbReference type="OrthoDB" id="793940at2"/>
<gene>
    <name evidence="1" type="ORF">IMCC3088_1840</name>
</gene>
<dbReference type="AlphaFoldDB" id="F3L2R6"/>
<organism evidence="1 2">
    <name type="scientific">Aequoribacter fuscus</name>
    <dbReference type="NCBI Taxonomy" id="2518989"/>
    <lineage>
        <taxon>Bacteria</taxon>
        <taxon>Pseudomonadati</taxon>
        <taxon>Pseudomonadota</taxon>
        <taxon>Gammaproteobacteria</taxon>
        <taxon>Cellvibrionales</taxon>
        <taxon>Halieaceae</taxon>
        <taxon>Aequoribacter</taxon>
    </lineage>
</organism>
<accession>F3L2R6</accession>
<dbReference type="GO" id="GO:0051213">
    <property type="term" value="F:dioxygenase activity"/>
    <property type="evidence" value="ECO:0007669"/>
    <property type="project" value="UniProtKB-KW"/>
</dbReference>
<dbReference type="InterPro" id="IPR004360">
    <property type="entry name" value="Glyas_Fos-R_dOase_dom"/>
</dbReference>
<sequence length="139" mass="16175">MRPFHLALPCANLQETRAFYTNVLGCKVGREDETWVDLDLFGHQLVFHYCGGAVLEQYFNPVDKHQVPMPHFGVILKPQQFDELAARLRGNVNFVIEPCRRFKGTPGEQDTMFFHDNNGYALEFKAFEDDRFIFEPFVD</sequence>
<dbReference type="RefSeq" id="WP_009576074.1">
    <property type="nucleotide sequence ID" value="NZ_AEIG01000055.1"/>
</dbReference>
<dbReference type="EMBL" id="AEIG01000055">
    <property type="protein sequence ID" value="EGG29384.1"/>
    <property type="molecule type" value="Genomic_DNA"/>
</dbReference>
<keyword evidence="2" id="KW-1185">Reference proteome</keyword>